<dbReference type="EMBL" id="JAFEKC020000006">
    <property type="protein sequence ID" value="KAK0514073.1"/>
    <property type="molecule type" value="Genomic_DNA"/>
</dbReference>
<feature type="compositionally biased region" description="Basic and acidic residues" evidence="5">
    <location>
        <begin position="282"/>
        <end position="297"/>
    </location>
</feature>
<dbReference type="InterPro" id="IPR028258">
    <property type="entry name" value="Sec3-PIP2_bind"/>
</dbReference>
<evidence type="ECO:0000256" key="4">
    <source>
        <dbReference type="ARBA" id="ARBA00023054"/>
    </source>
</evidence>
<feature type="compositionally biased region" description="Polar residues" evidence="5">
    <location>
        <begin position="438"/>
        <end position="457"/>
    </location>
</feature>
<dbReference type="Proteomes" id="UP001166286">
    <property type="component" value="Unassembled WGS sequence"/>
</dbReference>
<dbReference type="Pfam" id="PF09763">
    <property type="entry name" value="Sec3_CC"/>
    <property type="match status" value="1"/>
</dbReference>
<feature type="domain" description="Exocyst complex component Sec3 PIP2-binding N-terminal" evidence="6">
    <location>
        <begin position="110"/>
        <end position="211"/>
    </location>
</feature>
<evidence type="ECO:0000259" key="6">
    <source>
        <dbReference type="SMART" id="SM01313"/>
    </source>
</evidence>
<organism evidence="7 8">
    <name type="scientific">Cladonia borealis</name>
    <dbReference type="NCBI Taxonomy" id="184061"/>
    <lineage>
        <taxon>Eukaryota</taxon>
        <taxon>Fungi</taxon>
        <taxon>Dikarya</taxon>
        <taxon>Ascomycota</taxon>
        <taxon>Pezizomycotina</taxon>
        <taxon>Lecanoromycetes</taxon>
        <taxon>OSLEUM clade</taxon>
        <taxon>Lecanoromycetidae</taxon>
        <taxon>Lecanorales</taxon>
        <taxon>Lecanorineae</taxon>
        <taxon>Cladoniaceae</taxon>
        <taxon>Cladonia</taxon>
    </lineage>
</organism>
<keyword evidence="8" id="KW-1185">Reference proteome</keyword>
<evidence type="ECO:0000313" key="7">
    <source>
        <dbReference type="EMBL" id="KAK0514073.1"/>
    </source>
</evidence>
<dbReference type="InterPro" id="IPR019160">
    <property type="entry name" value="Sec3_CC"/>
</dbReference>
<feature type="region of interest" description="Disordered" evidence="5">
    <location>
        <begin position="1"/>
        <end position="65"/>
    </location>
</feature>
<comment type="caution">
    <text evidence="7">The sequence shown here is derived from an EMBL/GenBank/DDBJ whole genome shotgun (WGS) entry which is preliminary data.</text>
</comment>
<gene>
    <name evidence="7" type="ORF">JMJ35_003795</name>
</gene>
<protein>
    <recommendedName>
        <fullName evidence="6">Exocyst complex component Sec3 PIP2-binding N-terminal domain-containing protein</fullName>
    </recommendedName>
</protein>
<reference evidence="7" key="1">
    <citation type="submission" date="2023-03" db="EMBL/GenBank/DDBJ databases">
        <title>Complete genome of Cladonia borealis.</title>
        <authorList>
            <person name="Park H."/>
        </authorList>
    </citation>
    <scope>NUCLEOTIDE SEQUENCE</scope>
    <source>
        <strain evidence="7">ANT050790</strain>
    </source>
</reference>
<evidence type="ECO:0000256" key="2">
    <source>
        <dbReference type="ARBA" id="ARBA00022448"/>
    </source>
</evidence>
<dbReference type="CDD" id="cd13315">
    <property type="entry name" value="PH_Sec3"/>
    <property type="match status" value="1"/>
</dbReference>
<dbReference type="GO" id="GO:0006887">
    <property type="term" value="P:exocytosis"/>
    <property type="evidence" value="ECO:0007669"/>
    <property type="project" value="UniProtKB-KW"/>
</dbReference>
<dbReference type="GO" id="GO:0005546">
    <property type="term" value="F:phosphatidylinositol-4,5-bisphosphate binding"/>
    <property type="evidence" value="ECO:0007669"/>
    <property type="project" value="TreeGrafter"/>
</dbReference>
<dbReference type="GO" id="GO:0000145">
    <property type="term" value="C:exocyst"/>
    <property type="evidence" value="ECO:0007669"/>
    <property type="project" value="InterPro"/>
</dbReference>
<dbReference type="InterPro" id="IPR048628">
    <property type="entry name" value="Sec3_C"/>
</dbReference>
<evidence type="ECO:0000256" key="5">
    <source>
        <dbReference type="SAM" id="MobiDB-lite"/>
    </source>
</evidence>
<name>A0AA39R680_9LECA</name>
<feature type="compositionally biased region" description="Polar residues" evidence="5">
    <location>
        <begin position="637"/>
        <end position="651"/>
    </location>
</feature>
<sequence>MNVSNSGQRLRGPPPNGAPLIPSARPNLDQRNGSGLSAVNAASATSDRTAPGTQMSRAEKFEDEKRRIIESCFGKKEPDGSISESYITHIRIEEDAAYPSNPPPRESPPENKKPRVIVVAVRKSGRVRMHKARENTNGTFSIGKTWNLDDLTVIESFTNAVPNTAEEQQNKQRAGPTGFLVTVQKPYYWNAHTAKEKDFFIFSLIKIYKKYTAGRLPTLLGFSSQELEQIGGAPGQVDAGQINPGQAAPLLNGNIGPNGRVPSQEPPSIREPRPSNVPAPESSRERRPRPSQERPPQERPPQPSQERQLHSAVSHPLRSTNSNDRIHLPGSFPSTDSIHDPSPRTSQPQLRKQRSESPALHNKGSQPDFRRPAAAQSTDSFRSGQESHGVPSGRSSNERSRSRQNGRYAAGGIPPIGGQQRSTDSQERPRTAVKDNPFTAQDQGNDKQVSGLNFNPRSSDKSLDQLVPTRALDRRNGSSRDISASSTEPSRRGRGPPSLHHSESSDHFPDETRPTTSSSHDVQPSPLSTQEVTSSLPPDNNAEAKTPQQTTTSFPPTPPPETPSEEAHRPGLGPMIKKKSAADVASKFRKAATAYNAFRPRATGAAQEDSNVSGDGITGVFQAPSLLKAISQDDSRPTTPKLTQDNRPSTPEQKRDPPSINITTSPKPVTPIPPEPAAQTVITAEKQTPVPDKAAEERRKKRRSDHSAKYAKALGINPSLLEGRTFEIEAVLSDFGWGEENNDRFTFEELETGIRRELARVEAGSWLGTVDSNDDRVMAVGDMMDRVIAECEELDGLLTLYNVELGTLSEDVAYIEAQSQGLQVQTANQKLLQTELKNLLDTISISASQLQVLKDASLTKTRGIQEVEGTLVQLYTAMLTIDPKLRHVETRPTTADQAGLHRSSSTGYGGSELSSMHAVRERKEGYRRESVDFIQRLKQYLSVKFREMEVDSMDILEKNRTNKTSANATKLDHHLHERPKQDLWIYSPLMLFVREIDTVQWDGILRMYESCAKRPYQDDFRDNVFAWKRITRKPGADEQDVLFTTQEKETESLVGRKLTVKRAKTVRTDGSSRISSGENPNDGKVTAYEAFAGALSEMGRIMFVEQNFVVDLFHASSLDTQDFVDAVATEPEQRRGGDLIVKKPFDPDRNMAKKVLSVMEEIFSFWPTDLQSLVDWAIKQDALNGVGVLFALESQLAEVEETNQEFLAQAVTKVHDRVATQFARFVDEQVRGIEDTKVKIKKRKGVIAFMKTFPNFSAAIENMLPPTRSLDHLPIRGMVNDAYGRLNKAMFESLKFIAKESPTAAQATAGGDPEDKEALNYHILLIENMNHYIEEVTVRNNPVLEDWNVRAQAEMSEHMELYLAAVIRRPLGKLLDFLESTETLVRNNASSPATIAARASHSRSTFKKILSNHDAKEIRRGIETLKKRVEKHFGEGDDTAGLSRELVSKVCKECEARYLDVGERVNRLVKEVYEGSLEVDWKREDVVAAFRK</sequence>
<feature type="compositionally biased region" description="Basic and acidic residues" evidence="5">
    <location>
        <begin position="500"/>
        <end position="513"/>
    </location>
</feature>
<dbReference type="Pfam" id="PF15277">
    <property type="entry name" value="Sec3-PIP2_bind"/>
    <property type="match status" value="1"/>
</dbReference>
<evidence type="ECO:0000313" key="8">
    <source>
        <dbReference type="Proteomes" id="UP001166286"/>
    </source>
</evidence>
<dbReference type="Gene3D" id="2.30.29.90">
    <property type="match status" value="1"/>
</dbReference>
<feature type="compositionally biased region" description="Polar residues" evidence="5">
    <location>
        <begin position="375"/>
        <end position="386"/>
    </location>
</feature>
<feature type="compositionally biased region" description="Polar residues" evidence="5">
    <location>
        <begin position="479"/>
        <end position="488"/>
    </location>
</feature>
<accession>A0AA39R680</accession>
<proteinExistence type="inferred from homology"/>
<feature type="region of interest" description="Disordered" evidence="5">
    <location>
        <begin position="598"/>
        <end position="709"/>
    </location>
</feature>
<feature type="region of interest" description="Disordered" evidence="5">
    <location>
        <begin position="233"/>
        <end position="583"/>
    </location>
</feature>
<dbReference type="PANTHER" id="PTHR16092:SF14">
    <property type="entry name" value="EXOCYST COMPLEX COMPONENT 1 ISOFORM X1"/>
    <property type="match status" value="1"/>
</dbReference>
<keyword evidence="2" id="KW-0813">Transport</keyword>
<dbReference type="Pfam" id="PF20654">
    <property type="entry name" value="Sec3_C-term"/>
    <property type="match status" value="1"/>
</dbReference>
<feature type="compositionally biased region" description="Polar residues" evidence="5">
    <location>
        <begin position="514"/>
        <end position="538"/>
    </location>
</feature>
<keyword evidence="3" id="KW-0268">Exocytosis</keyword>
<evidence type="ECO:0000256" key="3">
    <source>
        <dbReference type="ARBA" id="ARBA00022483"/>
    </source>
</evidence>
<keyword evidence="4" id="KW-0175">Coiled coil</keyword>
<dbReference type="GO" id="GO:0005886">
    <property type="term" value="C:plasma membrane"/>
    <property type="evidence" value="ECO:0007669"/>
    <property type="project" value="TreeGrafter"/>
</dbReference>
<comment type="similarity">
    <text evidence="1">Belongs to the SEC3 family.</text>
</comment>
<feature type="compositionally biased region" description="Basic and acidic residues" evidence="5">
    <location>
        <begin position="424"/>
        <end position="433"/>
    </location>
</feature>
<evidence type="ECO:0000256" key="1">
    <source>
        <dbReference type="ARBA" id="ARBA00006518"/>
    </source>
</evidence>
<feature type="region of interest" description="Disordered" evidence="5">
    <location>
        <begin position="892"/>
        <end position="914"/>
    </location>
</feature>
<dbReference type="SMART" id="SM01313">
    <property type="entry name" value="Sec3-PIP2_bind"/>
    <property type="match status" value="1"/>
</dbReference>
<dbReference type="PANTHER" id="PTHR16092">
    <property type="entry name" value="SEC3/SYNTAXIN-RELATED"/>
    <property type="match status" value="1"/>
</dbReference>
<dbReference type="FunFam" id="2.30.29.90:FF:000003">
    <property type="entry name" value="Exocyst complex component Sec3"/>
    <property type="match status" value="1"/>
</dbReference>
<feature type="compositionally biased region" description="Polar residues" evidence="5">
    <location>
        <begin position="29"/>
        <end position="56"/>
    </location>
</feature>
<dbReference type="GO" id="GO:0006893">
    <property type="term" value="P:Golgi to plasma membrane transport"/>
    <property type="evidence" value="ECO:0007669"/>
    <property type="project" value="TreeGrafter"/>
</dbReference>
<feature type="compositionally biased region" description="Polar residues" evidence="5">
    <location>
        <begin position="892"/>
        <end position="906"/>
    </location>
</feature>